<dbReference type="PATRIC" id="fig|1121328.3.peg.1139"/>
<reference evidence="2 4" key="1">
    <citation type="submission" date="2016-02" db="EMBL/GenBank/DDBJ databases">
        <title>Draft genome sequence for Clostridium paradoxum JW-YL-7.</title>
        <authorList>
            <person name="Utturkar S.M."/>
            <person name="Lancaster A."/>
            <person name="Poole F.L."/>
            <person name="Adams M.W."/>
            <person name="Brown S.D."/>
        </authorList>
    </citation>
    <scope>NUCLEOTIDE SEQUENCE [LARGE SCALE GENOMIC DNA]</scope>
    <source>
        <strain evidence="2 4">JW-YL-7</strain>
    </source>
</reference>
<keyword evidence="5" id="KW-1185">Reference proteome</keyword>
<keyword evidence="1" id="KW-0175">Coiled coil</keyword>
<feature type="coiled-coil region" evidence="1">
    <location>
        <begin position="208"/>
        <end position="256"/>
    </location>
</feature>
<evidence type="ECO:0000313" key="2">
    <source>
        <dbReference type="EMBL" id="KXZ40055.1"/>
    </source>
</evidence>
<gene>
    <name evidence="2" type="ORF">JWYL7_1130</name>
    <name evidence="3" type="ORF">SAMN05661008_01485</name>
</gene>
<dbReference type="EMBL" id="LSFY01000001">
    <property type="protein sequence ID" value="KXZ40055.1"/>
    <property type="molecule type" value="Genomic_DNA"/>
</dbReference>
<dbReference type="AlphaFoldDB" id="A0A150FSB0"/>
<evidence type="ECO:0008006" key="6">
    <source>
        <dbReference type="Google" id="ProtNLM"/>
    </source>
</evidence>
<dbReference type="OrthoDB" id="1746612at2"/>
<sequence>MKITNYNLILENIKSEIIDIKSEKRDDSTINKNQIKEDITLKIEQTIKELNIPNTSENKQIIKEMIEQEITVNNENFKIIKENLSSYKALLNFTEKEVEILNQNIENIQDKEIRELLKDIYINKNGKNLLTILSDIKDMDLDQTDFIFLFKNNLKLNYNNIKNMDEFFKKGDNLEKILDKLYKIVSSKEGNAKVELNTIIKKITTDISKNANLNLEKIKHELNTLTKKISDSKNTYTNLNKDLENINEKLNFLNKLTNESMYFQVPFTYNDYKNLAQIIIKHKQNKSKKVKDDISIFVSLNTYNLGKVETLIFYKKHKLEILFLSEHNNVIDIFKANETSLIKSINSIGIKNIDIRYKVKTSKQDDLDIFRKTNYTSFDAWV</sequence>
<protein>
    <recommendedName>
        <fullName evidence="6">Flagellar hook-length control protein-like protein</fullName>
    </recommendedName>
</protein>
<dbReference type="RefSeq" id="WP_066070269.1">
    <property type="nucleotide sequence ID" value="NZ_FRBG01000012.1"/>
</dbReference>
<name>A0A150FSB0_CLOPD</name>
<reference evidence="3 5" key="2">
    <citation type="submission" date="2016-11" db="EMBL/GenBank/DDBJ databases">
        <authorList>
            <person name="Varghese N."/>
            <person name="Submissions S."/>
        </authorList>
    </citation>
    <scope>NUCLEOTIDE SEQUENCE [LARGE SCALE GENOMIC DNA]</scope>
    <source>
        <strain evidence="3 5">DSM 7308</strain>
    </source>
</reference>
<evidence type="ECO:0000313" key="3">
    <source>
        <dbReference type="EMBL" id="SHL12097.1"/>
    </source>
</evidence>
<comment type="caution">
    <text evidence="2">The sequence shown here is derived from an EMBL/GenBank/DDBJ whole genome shotgun (WGS) entry which is preliminary data.</text>
</comment>
<evidence type="ECO:0000313" key="5">
    <source>
        <dbReference type="Proteomes" id="UP000323392"/>
    </source>
</evidence>
<evidence type="ECO:0000313" key="4">
    <source>
        <dbReference type="Proteomes" id="UP000092605"/>
    </source>
</evidence>
<accession>A0A150FSB0</accession>
<proteinExistence type="predicted"/>
<dbReference type="Proteomes" id="UP000092605">
    <property type="component" value="Unassembled WGS sequence"/>
</dbReference>
<dbReference type="STRING" id="1121328.JWYL7_1130"/>
<organism evidence="2 4">
    <name type="scientific">Alkalithermobacter thermoalcaliphilus JW-YL-7 = DSM 7308</name>
    <dbReference type="NCBI Taxonomy" id="1121328"/>
    <lineage>
        <taxon>Bacteria</taxon>
        <taxon>Bacillati</taxon>
        <taxon>Bacillota</taxon>
        <taxon>Clostridia</taxon>
        <taxon>Peptostreptococcales</taxon>
        <taxon>Tepidibacteraceae</taxon>
        <taxon>Alkalithermobacter</taxon>
    </lineage>
</organism>
<feature type="coiled-coil region" evidence="1">
    <location>
        <begin position="84"/>
        <end position="111"/>
    </location>
</feature>
<dbReference type="EMBL" id="FRBG01000012">
    <property type="protein sequence ID" value="SHL12097.1"/>
    <property type="molecule type" value="Genomic_DNA"/>
</dbReference>
<dbReference type="Proteomes" id="UP000323392">
    <property type="component" value="Unassembled WGS sequence"/>
</dbReference>
<evidence type="ECO:0000256" key="1">
    <source>
        <dbReference type="SAM" id="Coils"/>
    </source>
</evidence>